<evidence type="ECO:0000256" key="7">
    <source>
        <dbReference type="ARBA" id="ARBA00023203"/>
    </source>
</evidence>
<sequence>MKESDSSTAMPVLSRWDRKSVSQLVQHYQSCSDLRSIGKYDKTQQAADLMDGRWSGNTVDIFRVGLSRSRSMDVLPQKGASSTRALCALFESKNKNSRAVIKGSPIEGRNQIPTSVKDRSTLYLSHATDAPGGSEQLMDVVDGSVTVSHAACDEDDLPPPPPPPPVPPRPLDYDGPSGSPLPPPPPKETFSTYYQQRQKNELKRLFKHIHPDLRASLDDVAEEDLMKVVQMETSQATEDPYQCEVQSMRWIFENWNLDNIGDPHGTKKLLDEEDLTGGNVKGTTHKFEHTDLSQPHTQRQASVCGDVRTSAWLFETLPLDALSRSTEGGQLVEALLKEPIQPGDVKGNRLLFESTPLGVLGRCNSVEDHNFLKLKSELQEQKGNVKKSVKLFQADPNCAIKDKSGNIHKIKSICREEINSNDISTARWLFETQPLDLINKDTEKVKIIRGISLEEGQAGGVGKKRWMFETQSIDTIHEMMGGDKFEGAMVNRATEADVINKTKLFETNPLSALKGDSDEKILEKDEIVGGDVKSSLWLFETQPMDTFQDKYEIGQLQKITVSPEEQGEIKGKKQMFEGCNVQTKALAKQLEIEKGDVKSFKHLFETIPLSMLAHSEEQIEDNKTKIEAGNVQENKDYSSGNLHKVTAISREESIKGQVQNYKWLFETKPLDELAERKGSVEVIKGITRQEDKMGDFNQPNASAEDEQQHKGDVKTCKWLFETHPMDILCDKDEKVTEKEAIDSTNVKSITWMFESQPLDSIRDGEEYNLKLCSTIQDSMKPEVAVQTVKHLFETETLDRIQKDARPEVLHCVSQVDLQSGDVSRVKELFESQSLDEIGLEMTSFDSQNHNESIEKGSVHKVTWLFDNCPLNKINKDNDEEIIQKVGHEECGDVKHKKFIFETSSLDKVHEEKEHKNVAVEKPTSSIDVKTSTTMFESTPLYAIRDKEGQFHEVTTVKKEEVLSGDVRGARWMFETKPLDAIKAENEVYVIRAVTQEDVEKGDVKSARWKFETQPLDTLTDKDTTMIKEYEEFESGNVQQNKQLFESDQASRKVKRMVSITDVQRGDVRTSTWLFENQSMDSLKGDSEEQSPVQTIHREDSQKGDVKRCTWLFESQPLDKIKEQESSSAESVAAEIPKSDVKCTTWLFETTPLDKITATNVVDSLSYLHELNFVHSSGIIIEGKDSQNVNMAKYCTESNRNVQILKEETVGGNIRNIMIQLLMKPTLKPQITLLKEVEKGNVKTTVVELPIYESGSISFEKDQRLQNIFQRLDELLSQDKAFKRGLVMQETKEGHAEMSVYSLINHCETKTDVTIEKGNVKSTIGNLLATANGHRTTTSYIVDKNEKGNVNLYKRCIEEGDLRSLHSDDLQDEVDTCHMSQEHVEIVQGDVKEAKRSLCQQKEQVDRTISDVLPGDVKNTKRIFSSEGSWNVDNFIPKDEIIPGDVLTAKQQLAVKQQSSVEKEEIVSGDIKAAMQSLERAKQQSMTIEREVIKPGTIYDIDLSGPDPESETKPVQKEVIISGDVKAAKKSLEIAKQQSMHMEREVIVPGKIYNLNISTQEETSTTISSASSSRHQQVKTYPKVSDFVRHRGINASFEADEQSSVLVSNEEGNHETNLSVKAALQNFDRKDAKRGPVMCKKVKVTDPKDTDGFPQPKSPPSLARSNQSKTQTTSTYTPDVACNVIPINIGDTKQDHVEKVVLREKKVRETEEQRRQRLSVHMDEIVKGNVEVAKEIFDSLRKRDELQGVLDQVQVIEGDRRSMNEKSLKKLYKSYPVWATAETNAKHETVDEKSEADSLDDDLESISSVDTAYEDLEKASKEILLLKEQTISKLLGIEETIKKALYSVSNLKSEADIAGLSGLFDETLKSEQLPQPTNNIRKISIGSCKAKPGLTTARKLTEEAKPKMTTFMPKADTQANCCHKENSEASRNPPQRKVSVLEVKTGPGQPAAGVIANKLILHSNCFCCKYCKKKLGIHNYSSLYGEFYCVSHYQQLFKRKGNYDEGFGRKQHKDRWIQKNADEPDAILAPKTKKSTLGSSNGVICNQ</sequence>
<feature type="repeat" description="Xin" evidence="9">
    <location>
        <begin position="891"/>
        <end position="906"/>
    </location>
</feature>
<reference evidence="13" key="1">
    <citation type="submission" date="2024-04" db="EMBL/GenBank/DDBJ databases">
        <title>Salinicola lusitanus LLJ914,a marine bacterium isolated from the Okinawa Trough.</title>
        <authorList>
            <person name="Li J."/>
        </authorList>
    </citation>
    <scope>NUCLEOTIDE SEQUENCE [LARGE SCALE GENOMIC DNA]</scope>
</reference>
<dbReference type="EMBL" id="JBBPFD010000001">
    <property type="protein sequence ID" value="KAK7945108.1"/>
    <property type="molecule type" value="Genomic_DNA"/>
</dbReference>
<evidence type="ECO:0000256" key="2">
    <source>
        <dbReference type="ARBA" id="ARBA00022723"/>
    </source>
</evidence>
<dbReference type="PANTHER" id="PTHR22591">
    <property type="entry name" value="XIN"/>
    <property type="match status" value="1"/>
</dbReference>
<dbReference type="GO" id="GO:0005925">
    <property type="term" value="C:focal adhesion"/>
    <property type="evidence" value="ECO:0007669"/>
    <property type="project" value="TreeGrafter"/>
</dbReference>
<feature type="repeat" description="Xin" evidence="9">
    <location>
        <begin position="820"/>
        <end position="835"/>
    </location>
</feature>
<evidence type="ECO:0000256" key="10">
    <source>
        <dbReference type="SAM" id="MobiDB-lite"/>
    </source>
</evidence>
<protein>
    <recommendedName>
        <fullName evidence="11">LIM zinc-binding domain-containing protein</fullName>
    </recommendedName>
</protein>
<dbReference type="GO" id="GO:0001725">
    <property type="term" value="C:stress fiber"/>
    <property type="evidence" value="ECO:0007669"/>
    <property type="project" value="TreeGrafter"/>
</dbReference>
<organism evidence="12 13">
    <name type="scientific">Mugilogobius chulae</name>
    <name type="common">yellowstripe goby</name>
    <dbReference type="NCBI Taxonomy" id="88201"/>
    <lineage>
        <taxon>Eukaryota</taxon>
        <taxon>Metazoa</taxon>
        <taxon>Chordata</taxon>
        <taxon>Craniata</taxon>
        <taxon>Vertebrata</taxon>
        <taxon>Euteleostomi</taxon>
        <taxon>Actinopterygii</taxon>
        <taxon>Neopterygii</taxon>
        <taxon>Teleostei</taxon>
        <taxon>Neoteleostei</taxon>
        <taxon>Acanthomorphata</taxon>
        <taxon>Gobiaria</taxon>
        <taxon>Gobiiformes</taxon>
        <taxon>Gobioidei</taxon>
        <taxon>Gobiidae</taxon>
        <taxon>Gobionellinae</taxon>
        <taxon>Mugilogobius</taxon>
    </lineage>
</organism>
<evidence type="ECO:0000256" key="9">
    <source>
        <dbReference type="PROSITE-ProRule" id="PRU00721"/>
    </source>
</evidence>
<feature type="repeat" description="Xin" evidence="9">
    <location>
        <begin position="595"/>
        <end position="610"/>
    </location>
</feature>
<evidence type="ECO:0000256" key="1">
    <source>
        <dbReference type="ARBA" id="ARBA00004282"/>
    </source>
</evidence>
<feature type="repeat" description="Xin" evidence="9">
    <location>
        <begin position="1001"/>
        <end position="1016"/>
    </location>
</feature>
<gene>
    <name evidence="12" type="ORF">WMY93_000836</name>
</gene>
<comment type="similarity">
    <text evidence="9">Belongs to the Xin family.</text>
</comment>
<dbReference type="PANTHER" id="PTHR22591:SF2">
    <property type="entry name" value="XIN ACTIN-BINDING REPEAT-CONTAINING PROTEIN 1"/>
    <property type="match status" value="1"/>
</dbReference>
<keyword evidence="2 8" id="KW-0479">Metal-binding</keyword>
<feature type="repeat" description="Xin" evidence="9">
    <location>
        <begin position="459"/>
        <end position="474"/>
    </location>
</feature>
<feature type="region of interest" description="Disordered" evidence="10">
    <location>
        <begin position="1637"/>
        <end position="1674"/>
    </location>
</feature>
<feature type="repeat" description="Xin" evidence="9">
    <location>
        <begin position="1103"/>
        <end position="1118"/>
    </location>
</feature>
<feature type="compositionally biased region" description="Polar residues" evidence="10">
    <location>
        <begin position="1662"/>
        <end position="1674"/>
    </location>
</feature>
<keyword evidence="7 9" id="KW-0009">Actin-binding</keyword>
<dbReference type="Proteomes" id="UP001460270">
    <property type="component" value="Unassembled WGS sequence"/>
</dbReference>
<comment type="subcellular location">
    <subcellularLocation>
        <location evidence="1">Cell junction</location>
    </subcellularLocation>
</comment>
<evidence type="ECO:0000313" key="12">
    <source>
        <dbReference type="EMBL" id="KAK7945108.1"/>
    </source>
</evidence>
<feature type="region of interest" description="Disordered" evidence="10">
    <location>
        <begin position="150"/>
        <end position="189"/>
    </location>
</feature>
<keyword evidence="6 8" id="KW-0440">LIM domain</keyword>
<evidence type="ECO:0000256" key="8">
    <source>
        <dbReference type="PROSITE-ProRule" id="PRU00125"/>
    </source>
</evidence>
<keyword evidence="13" id="KW-1185">Reference proteome</keyword>
<keyword evidence="3" id="KW-0677">Repeat</keyword>
<evidence type="ECO:0000256" key="5">
    <source>
        <dbReference type="ARBA" id="ARBA00022949"/>
    </source>
</evidence>
<evidence type="ECO:0000256" key="4">
    <source>
        <dbReference type="ARBA" id="ARBA00022833"/>
    </source>
</evidence>
<dbReference type="Gene3D" id="2.10.110.10">
    <property type="entry name" value="Cysteine Rich Protein"/>
    <property type="match status" value="1"/>
</dbReference>
<feature type="repeat" description="Xin" evidence="9">
    <location>
        <begin position="1138"/>
        <end position="1153"/>
    </location>
</feature>
<keyword evidence="5" id="KW-0965">Cell junction</keyword>
<accession>A0AAW0Q8M0</accession>
<feature type="domain" description="LIM zinc-binding" evidence="11">
    <location>
        <begin position="1916"/>
        <end position="1998"/>
    </location>
</feature>
<dbReference type="InterPro" id="IPR030072">
    <property type="entry name" value="XIRP1/XIRP2"/>
</dbReference>
<comment type="caution">
    <text evidence="12">The sequence shown here is derived from an EMBL/GenBank/DDBJ whole genome shotgun (WGS) entry which is preliminary data.</text>
</comment>
<feature type="repeat" description="Xin" evidence="9">
    <location>
        <begin position="711"/>
        <end position="726"/>
    </location>
</feature>
<feature type="repeat" description="Xin" evidence="9">
    <location>
        <begin position="1035"/>
        <end position="1050"/>
    </location>
</feature>
<dbReference type="PROSITE" id="PS50023">
    <property type="entry name" value="LIM_DOMAIN_2"/>
    <property type="match status" value="1"/>
</dbReference>
<feature type="repeat" description="Xin" evidence="9">
    <location>
        <begin position="1065"/>
        <end position="1080"/>
    </location>
</feature>
<dbReference type="Pfam" id="PF08043">
    <property type="entry name" value="Xin"/>
    <property type="match status" value="12"/>
</dbReference>
<dbReference type="SUPFAM" id="SSF57716">
    <property type="entry name" value="Glucocorticoid receptor-like (DNA-binding domain)"/>
    <property type="match status" value="1"/>
</dbReference>
<feature type="repeat" description="Xin" evidence="9">
    <location>
        <begin position="530"/>
        <end position="545"/>
    </location>
</feature>
<feature type="repeat" description="Xin" evidence="9">
    <location>
        <begin position="343"/>
        <end position="358"/>
    </location>
</feature>
<feature type="repeat" description="Xin" evidence="9">
    <location>
        <begin position="305"/>
        <end position="320"/>
    </location>
</feature>
<comment type="domain">
    <text evidence="9">Xin repeats bind F-actin.</text>
</comment>
<evidence type="ECO:0000256" key="6">
    <source>
        <dbReference type="ARBA" id="ARBA00023038"/>
    </source>
</evidence>
<dbReference type="GO" id="GO:0007015">
    <property type="term" value="P:actin filament organization"/>
    <property type="evidence" value="ECO:0007669"/>
    <property type="project" value="TreeGrafter"/>
</dbReference>
<dbReference type="InterPro" id="IPR012510">
    <property type="entry name" value="Actin-binding_Xin_repeat"/>
</dbReference>
<keyword evidence="4 8" id="KW-0862">Zinc</keyword>
<name>A0AAW0Q8M0_9GOBI</name>
<feature type="region of interest" description="Disordered" evidence="10">
    <location>
        <begin position="1080"/>
        <end position="1099"/>
    </location>
</feature>
<dbReference type="GO" id="GO:0051015">
    <property type="term" value="F:actin filament binding"/>
    <property type="evidence" value="ECO:0007669"/>
    <property type="project" value="TreeGrafter"/>
</dbReference>
<feature type="repeat" description="Xin" evidence="9">
    <location>
        <begin position="783"/>
        <end position="798"/>
    </location>
</feature>
<feature type="compositionally biased region" description="Pro residues" evidence="10">
    <location>
        <begin position="158"/>
        <end position="170"/>
    </location>
</feature>
<feature type="repeat" description="Xin" evidence="9">
    <location>
        <begin position="744"/>
        <end position="759"/>
    </location>
</feature>
<feature type="repeat" description="Xin" evidence="9">
    <location>
        <begin position="421"/>
        <end position="436"/>
    </location>
</feature>
<dbReference type="GO" id="GO:0046872">
    <property type="term" value="F:metal ion binding"/>
    <property type="evidence" value="ECO:0007669"/>
    <property type="project" value="UniProtKB-KW"/>
</dbReference>
<feature type="repeat" description="Xin" evidence="9">
    <location>
        <begin position="964"/>
        <end position="979"/>
    </location>
</feature>
<dbReference type="InterPro" id="IPR001781">
    <property type="entry name" value="Znf_LIM"/>
</dbReference>
<feature type="repeat" description="Xin" evidence="9">
    <location>
        <begin position="656"/>
        <end position="671"/>
    </location>
</feature>
<evidence type="ECO:0000256" key="3">
    <source>
        <dbReference type="ARBA" id="ARBA00022737"/>
    </source>
</evidence>
<evidence type="ECO:0000259" key="11">
    <source>
        <dbReference type="PROSITE" id="PS50023"/>
    </source>
</evidence>
<dbReference type="PROSITE" id="PS51389">
    <property type="entry name" value="XIN"/>
    <property type="match status" value="18"/>
</dbReference>
<evidence type="ECO:0000313" key="13">
    <source>
        <dbReference type="Proteomes" id="UP001460270"/>
    </source>
</evidence>
<proteinExistence type="inferred from homology"/>